<proteinExistence type="predicted"/>
<protein>
    <submittedName>
        <fullName evidence="2">Uncharacterized protein</fullName>
    </submittedName>
</protein>
<reference evidence="2" key="1">
    <citation type="submission" date="2021-10" db="EMBL/GenBank/DDBJ databases">
        <authorList>
            <person name="Mesa V."/>
        </authorList>
    </citation>
    <scope>NUCLEOTIDE SEQUENCE</scope>
    <source>
        <strain evidence="2">CC3_PB</strain>
    </source>
</reference>
<name>A0AA86MDI3_9CLOT</name>
<sequence>MNMKGGNTCDNIGYIIAPMGLSERQILIYQKLYEKCNFQDMTVKYTMDQLSCDIKIADIPPMTIYKNIQSMIKNGYLEVVKKASKGNAPTYKIIKIAEIMGKPKVNQGKTKGKPKTSNNAGLSGEFESQEKTKGKPYQRKRKRIYIYKLNFH</sequence>
<comment type="caution">
    <text evidence="2">The sequence shown here is derived from an EMBL/GenBank/DDBJ whole genome shotgun (WGS) entry which is preliminary data.</text>
</comment>
<evidence type="ECO:0000313" key="2">
    <source>
        <dbReference type="EMBL" id="CAG9702644.1"/>
    </source>
</evidence>
<dbReference type="Proteomes" id="UP000789738">
    <property type="component" value="Unassembled WGS sequence"/>
</dbReference>
<dbReference type="RefSeq" id="WP_210887271.1">
    <property type="nucleotide sequence ID" value="NZ_CAKJVE010000004.1"/>
</dbReference>
<evidence type="ECO:0000313" key="3">
    <source>
        <dbReference type="Proteomes" id="UP000789738"/>
    </source>
</evidence>
<gene>
    <name evidence="2" type="ORF">CNEO_40088</name>
</gene>
<dbReference type="AlphaFoldDB" id="A0AA86MDI3"/>
<accession>A0AA86MDI3</accession>
<organism evidence="2 3">
    <name type="scientific">Clostridium neonatale</name>
    <dbReference type="NCBI Taxonomy" id="137838"/>
    <lineage>
        <taxon>Bacteria</taxon>
        <taxon>Bacillati</taxon>
        <taxon>Bacillota</taxon>
        <taxon>Clostridia</taxon>
        <taxon>Eubacteriales</taxon>
        <taxon>Clostridiaceae</taxon>
        <taxon>Clostridium</taxon>
    </lineage>
</organism>
<evidence type="ECO:0000256" key="1">
    <source>
        <dbReference type="SAM" id="MobiDB-lite"/>
    </source>
</evidence>
<feature type="region of interest" description="Disordered" evidence="1">
    <location>
        <begin position="104"/>
        <end position="139"/>
    </location>
</feature>
<dbReference type="EMBL" id="CAKJVE010000004">
    <property type="protein sequence ID" value="CAG9702644.1"/>
    <property type="molecule type" value="Genomic_DNA"/>
</dbReference>